<evidence type="ECO:0000313" key="13">
    <source>
        <dbReference type="Proteomes" id="UP001166286"/>
    </source>
</evidence>
<evidence type="ECO:0000256" key="1">
    <source>
        <dbReference type="ARBA" id="ARBA00004240"/>
    </source>
</evidence>
<dbReference type="GO" id="GO:0006614">
    <property type="term" value="P:SRP-dependent cotranslational protein targeting to membrane"/>
    <property type="evidence" value="ECO:0007669"/>
    <property type="project" value="UniProtKB-UniRule"/>
</dbReference>
<proteinExistence type="inferred from homology"/>
<evidence type="ECO:0000256" key="4">
    <source>
        <dbReference type="ARBA" id="ARBA00018350"/>
    </source>
</evidence>
<sequence>MTTPAKSLTTLLQRTTITDHEEVLRACTASLRASKDDAETQCIKFVALLKLDRYDDALRVLEECGDGLKQRVGVERAYALYKVGELEEARGIAKGITNDRGARHVEAQASYRSEDFANAAKLYRELAGSQAAVAGEENDLRINSGATDAQLEWTRQGALVRRKKPGREDLEAFETAYNAACGSIARGELGQGEVLLTRAKDLCNALDELTEQEKTAELLPISVQQLYLLSKLGKTEEADKLASDISLQEIPDLSTRQIAQNNKLAATPSLPNPYLSHRLFHSTENLPKTDHLFKLQAERMQQNGLALDLLVSKFKGVVKTTSSLLSETSPTTSAHINNIAVLNAAAHAQSQLARVGLKQILPLIEKRPKDIGLVMTVIQLYVLTNNHGSALAVLESLIKRLSESTNSDDQDVLFAPGLVALQVSLYTQQGRKSQVKAVLAKAASYWRHRSKAPSSLLQAAGLSLLDSSNIEDQLVARDIFDSLHTQDPSSKFETAGYVAANALTFPQKVAAEAETLTPVARLIASIDVNALENAGVPSLQSATSATSRKRPLDEKPKPAKKRVRKSRLPKDYDPSRKPDPERWLPLRDRSTYRPKGKKGRQKAAEKTQGGASSEKAAEARVASGDGVIKAPEKAGGQAKGKKKKGKK</sequence>
<name>A0AA39V0S5_9LECA</name>
<dbReference type="Pfam" id="PF17004">
    <property type="entry name" value="SRP_TPR_like"/>
    <property type="match status" value="1"/>
</dbReference>
<evidence type="ECO:0000313" key="12">
    <source>
        <dbReference type="EMBL" id="KAK0511438.1"/>
    </source>
</evidence>
<dbReference type="SUPFAM" id="SSF48452">
    <property type="entry name" value="TPR-like"/>
    <property type="match status" value="1"/>
</dbReference>
<feature type="domain" description="Signal recognition particle SRP72 subunit RNA-binding" evidence="11">
    <location>
        <begin position="543"/>
        <end position="594"/>
    </location>
</feature>
<dbReference type="FunFam" id="1.25.40.10:FF:000512">
    <property type="entry name" value="Signal recognition particle subunit SRP72"/>
    <property type="match status" value="1"/>
</dbReference>
<dbReference type="EMBL" id="JAFEKC020000013">
    <property type="protein sequence ID" value="KAK0511438.1"/>
    <property type="molecule type" value="Genomic_DNA"/>
</dbReference>
<evidence type="ECO:0000256" key="5">
    <source>
        <dbReference type="ARBA" id="ARBA00022490"/>
    </source>
</evidence>
<dbReference type="GO" id="GO:0005786">
    <property type="term" value="C:signal recognition particle, endoplasmic reticulum targeting"/>
    <property type="evidence" value="ECO:0007669"/>
    <property type="project" value="UniProtKB-UniRule"/>
</dbReference>
<comment type="similarity">
    <text evidence="3 9">Belongs to the SRP72 family.</text>
</comment>
<feature type="compositionally biased region" description="Basic residues" evidence="10">
    <location>
        <begin position="592"/>
        <end position="601"/>
    </location>
</feature>
<comment type="subcellular location">
    <subcellularLocation>
        <location evidence="2 9">Cytoplasm</location>
    </subcellularLocation>
    <subcellularLocation>
        <location evidence="1">Endoplasmic reticulum</location>
    </subcellularLocation>
</comment>
<keyword evidence="13" id="KW-1185">Reference proteome</keyword>
<dbReference type="Gene3D" id="1.25.40.10">
    <property type="entry name" value="Tetratricopeptide repeat domain"/>
    <property type="match status" value="1"/>
</dbReference>
<dbReference type="PANTHER" id="PTHR14094:SF9">
    <property type="entry name" value="SIGNAL RECOGNITION PARTICLE SUBUNIT SRP72"/>
    <property type="match status" value="1"/>
</dbReference>
<evidence type="ECO:0000256" key="8">
    <source>
        <dbReference type="ARBA" id="ARBA00023274"/>
    </source>
</evidence>
<comment type="function">
    <text evidence="9">Component of the signal recognition particle (SRP) complex, a ribonucleoprotein complex that mediates the cotranslational targeting of secretory and membrane proteins to the endoplasmic reticulum (ER).</text>
</comment>
<feature type="compositionally biased region" description="Basic residues" evidence="10">
    <location>
        <begin position="558"/>
        <end position="567"/>
    </location>
</feature>
<dbReference type="PANTHER" id="PTHR14094">
    <property type="entry name" value="SIGNAL RECOGNITION PARTICLE 72"/>
    <property type="match status" value="1"/>
</dbReference>
<keyword evidence="8 9" id="KW-0687">Ribonucleoprotein</keyword>
<reference evidence="12" key="1">
    <citation type="submission" date="2023-03" db="EMBL/GenBank/DDBJ databases">
        <title>Complete genome of Cladonia borealis.</title>
        <authorList>
            <person name="Park H."/>
        </authorList>
    </citation>
    <scope>NUCLEOTIDE SEQUENCE</scope>
    <source>
        <strain evidence="12">ANT050790</strain>
    </source>
</reference>
<dbReference type="InterPro" id="IPR026270">
    <property type="entry name" value="SRP72"/>
</dbReference>
<dbReference type="Proteomes" id="UP001166286">
    <property type="component" value="Unassembled WGS sequence"/>
</dbReference>
<keyword evidence="7 9" id="KW-0733">Signal recognition particle</keyword>
<accession>A0AA39V0S5</accession>
<evidence type="ECO:0000256" key="3">
    <source>
        <dbReference type="ARBA" id="ARBA00007676"/>
    </source>
</evidence>
<evidence type="ECO:0000259" key="11">
    <source>
        <dbReference type="Pfam" id="PF08492"/>
    </source>
</evidence>
<dbReference type="GO" id="GO:0005783">
    <property type="term" value="C:endoplasmic reticulum"/>
    <property type="evidence" value="ECO:0007669"/>
    <property type="project" value="UniProtKB-SubCell"/>
</dbReference>
<evidence type="ECO:0000256" key="9">
    <source>
        <dbReference type="PIRNR" id="PIRNR038922"/>
    </source>
</evidence>
<evidence type="ECO:0000256" key="6">
    <source>
        <dbReference type="ARBA" id="ARBA00022824"/>
    </source>
</evidence>
<dbReference type="InterPro" id="IPR011990">
    <property type="entry name" value="TPR-like_helical_dom_sf"/>
</dbReference>
<dbReference type="InterPro" id="IPR013699">
    <property type="entry name" value="Signal_recog_part_SRP72_RNA-bd"/>
</dbReference>
<protein>
    <recommendedName>
        <fullName evidence="4 9">Signal recognition particle subunit SRP72</fullName>
    </recommendedName>
</protein>
<organism evidence="12 13">
    <name type="scientific">Cladonia borealis</name>
    <dbReference type="NCBI Taxonomy" id="184061"/>
    <lineage>
        <taxon>Eukaryota</taxon>
        <taxon>Fungi</taxon>
        <taxon>Dikarya</taxon>
        <taxon>Ascomycota</taxon>
        <taxon>Pezizomycotina</taxon>
        <taxon>Lecanoromycetes</taxon>
        <taxon>OSLEUM clade</taxon>
        <taxon>Lecanoromycetidae</taxon>
        <taxon>Lecanorales</taxon>
        <taxon>Lecanorineae</taxon>
        <taxon>Cladoniaceae</taxon>
        <taxon>Cladonia</taxon>
    </lineage>
</organism>
<keyword evidence="5 9" id="KW-0963">Cytoplasm</keyword>
<keyword evidence="6" id="KW-0256">Endoplasmic reticulum</keyword>
<evidence type="ECO:0000256" key="10">
    <source>
        <dbReference type="SAM" id="MobiDB-lite"/>
    </source>
</evidence>
<dbReference type="GO" id="GO:0008312">
    <property type="term" value="F:7S RNA binding"/>
    <property type="evidence" value="ECO:0007669"/>
    <property type="project" value="InterPro"/>
</dbReference>
<feature type="compositionally biased region" description="Basic and acidic residues" evidence="10">
    <location>
        <begin position="568"/>
        <end position="591"/>
    </location>
</feature>
<feature type="region of interest" description="Disordered" evidence="10">
    <location>
        <begin position="537"/>
        <end position="647"/>
    </location>
</feature>
<dbReference type="PIRSF" id="PIRSF038922">
    <property type="entry name" value="SRP72"/>
    <property type="match status" value="1"/>
</dbReference>
<dbReference type="AlphaFoldDB" id="A0AA39V0S5"/>
<comment type="caution">
    <text evidence="12">The sequence shown here is derived from an EMBL/GenBank/DDBJ whole genome shotgun (WGS) entry which is preliminary data.</text>
</comment>
<gene>
    <name evidence="12" type="ORF">JMJ35_006011</name>
</gene>
<evidence type="ECO:0000256" key="2">
    <source>
        <dbReference type="ARBA" id="ARBA00004496"/>
    </source>
</evidence>
<dbReference type="GO" id="GO:0043022">
    <property type="term" value="F:ribosome binding"/>
    <property type="evidence" value="ECO:0007669"/>
    <property type="project" value="TreeGrafter"/>
</dbReference>
<evidence type="ECO:0000256" key="7">
    <source>
        <dbReference type="ARBA" id="ARBA00023135"/>
    </source>
</evidence>
<dbReference type="InterPro" id="IPR031545">
    <property type="entry name" value="SRP72_TPR-like"/>
</dbReference>
<dbReference type="Pfam" id="PF08492">
    <property type="entry name" value="SRP72"/>
    <property type="match status" value="1"/>
</dbReference>